<sequence>MAVSMRLSEWTCYLWDLTQAGDLAGFRVYSEEHRSGLRRLRLQQLQGLVQGLREGEIYGGKKKFLVTLAEAPVSISMTSSAWLGLLSITSLVFSRTLFWICGPSHPWSSSSPSGIPSSRPSSTGRSPQCLSTAERTHVLVPSHRAALEAFEHKDAIYLRHVGDVFLDVLVGVLRTETGAGSQLSSEPDGCKASHSRSTTKLDGGERTSGALGFSSSSSTGMPMDTTRTGSGYVSSKTARRPWIALAFASGASMATSDLLRPADLPRAQGAFSSEIKAQTVGGHRGAPLVCLPQNPPQGEVQDVCGGVVAHDWPTTSLEKPQFSSFVLHLHPLCCRPLEPCTPRRMSALPARRRRKWSPAARRTPDPWSLRRRRRGRSAEPAPWLRPARSLDTQTGRERVFVFGRVVCGGDVLVPQIFNGIDVQHDVVHEATSTAMPFSSAMREVRSRGKPYVSYSSHATHDLPVEDTAPPAEGFEELHLLLVNNVLHHFRVFLQLREGIALKKR</sequence>
<evidence type="ECO:0000313" key="2">
    <source>
        <dbReference type="EMBL" id="KAF3854460.1"/>
    </source>
</evidence>
<evidence type="ECO:0000256" key="1">
    <source>
        <dbReference type="SAM" id="MobiDB-lite"/>
    </source>
</evidence>
<proteinExistence type="predicted"/>
<protein>
    <submittedName>
        <fullName evidence="2">Uncharacterized protein</fullName>
    </submittedName>
</protein>
<feature type="region of interest" description="Disordered" evidence="1">
    <location>
        <begin position="351"/>
        <end position="388"/>
    </location>
</feature>
<dbReference type="EMBL" id="JAAKFY010000007">
    <property type="protein sequence ID" value="KAF3854460.1"/>
    <property type="molecule type" value="Genomic_DNA"/>
</dbReference>
<gene>
    <name evidence="2" type="ORF">F7725_022515</name>
</gene>
<feature type="compositionally biased region" description="Low complexity" evidence="1">
    <location>
        <begin position="106"/>
        <end position="127"/>
    </location>
</feature>
<feature type="region of interest" description="Disordered" evidence="1">
    <location>
        <begin position="179"/>
        <end position="233"/>
    </location>
</feature>
<name>A0A7J5YYC0_DISMA</name>
<evidence type="ECO:0000313" key="3">
    <source>
        <dbReference type="Proteomes" id="UP000518266"/>
    </source>
</evidence>
<accession>A0A7J5YYC0</accession>
<dbReference type="Proteomes" id="UP000518266">
    <property type="component" value="Unassembled WGS sequence"/>
</dbReference>
<reference evidence="2 3" key="1">
    <citation type="submission" date="2020-03" db="EMBL/GenBank/DDBJ databases">
        <title>Dissostichus mawsoni Genome sequencing and assembly.</title>
        <authorList>
            <person name="Park H."/>
        </authorList>
    </citation>
    <scope>NUCLEOTIDE SEQUENCE [LARGE SCALE GENOMIC DNA]</scope>
    <source>
        <strain evidence="2">DM0001</strain>
        <tissue evidence="2">Muscle</tissue>
    </source>
</reference>
<organism evidence="2 3">
    <name type="scientific">Dissostichus mawsoni</name>
    <name type="common">Antarctic cod</name>
    <dbReference type="NCBI Taxonomy" id="36200"/>
    <lineage>
        <taxon>Eukaryota</taxon>
        <taxon>Metazoa</taxon>
        <taxon>Chordata</taxon>
        <taxon>Craniata</taxon>
        <taxon>Vertebrata</taxon>
        <taxon>Euteleostomi</taxon>
        <taxon>Actinopterygii</taxon>
        <taxon>Neopterygii</taxon>
        <taxon>Teleostei</taxon>
        <taxon>Neoteleostei</taxon>
        <taxon>Acanthomorphata</taxon>
        <taxon>Eupercaria</taxon>
        <taxon>Perciformes</taxon>
        <taxon>Notothenioidei</taxon>
        <taxon>Nototheniidae</taxon>
        <taxon>Dissostichus</taxon>
    </lineage>
</organism>
<dbReference type="AlphaFoldDB" id="A0A7J5YYC0"/>
<comment type="caution">
    <text evidence="2">The sequence shown here is derived from an EMBL/GenBank/DDBJ whole genome shotgun (WGS) entry which is preliminary data.</text>
</comment>
<feature type="region of interest" description="Disordered" evidence="1">
    <location>
        <begin position="106"/>
        <end position="131"/>
    </location>
</feature>
<keyword evidence="3" id="KW-1185">Reference proteome</keyword>